<organism evidence="1 2">
    <name type="scientific">Simplicispira suum</name>
    <dbReference type="NCBI Taxonomy" id="2109915"/>
    <lineage>
        <taxon>Bacteria</taxon>
        <taxon>Pseudomonadati</taxon>
        <taxon>Pseudomonadota</taxon>
        <taxon>Betaproteobacteria</taxon>
        <taxon>Burkholderiales</taxon>
        <taxon>Comamonadaceae</taxon>
        <taxon>Simplicispira</taxon>
    </lineage>
</organism>
<geneLocation type="plasmid" evidence="1 2">
    <name>unnamed1</name>
</geneLocation>
<sequence length="74" mass="7812">MCSSDSEVFTYNSGPLEDVCAASGLAFAELDADPEESLRVIAAWYELHLANGGARHDAGDTAINAMSRCSLSTE</sequence>
<keyword evidence="2" id="KW-1185">Reference proteome</keyword>
<proteinExistence type="predicted"/>
<dbReference type="KEGG" id="simp:C6571_18240"/>
<dbReference type="AlphaFoldDB" id="A0A2S0N5H6"/>
<name>A0A2S0N5H6_9BURK</name>
<dbReference type="EMBL" id="CP027670">
    <property type="protein sequence ID" value="AVO43385.1"/>
    <property type="molecule type" value="Genomic_DNA"/>
</dbReference>
<protein>
    <submittedName>
        <fullName evidence="1">Uncharacterized protein</fullName>
    </submittedName>
</protein>
<reference evidence="1 2" key="1">
    <citation type="submission" date="2018-03" db="EMBL/GenBank/DDBJ databases">
        <title>Genome sequencing of Simplicispira sp.</title>
        <authorList>
            <person name="Kim S.-J."/>
            <person name="Heo J."/>
            <person name="Kwon S.-W."/>
        </authorList>
    </citation>
    <scope>NUCLEOTIDE SEQUENCE [LARGE SCALE GENOMIC DNA]</scope>
    <source>
        <strain evidence="1 2">SC1-8</strain>
        <plasmid evidence="1 2">unnamed1</plasmid>
    </source>
</reference>
<gene>
    <name evidence="1" type="ORF">C6571_18240</name>
</gene>
<keyword evidence="1" id="KW-0614">Plasmid</keyword>
<accession>A0A2S0N5H6</accession>
<evidence type="ECO:0000313" key="2">
    <source>
        <dbReference type="Proteomes" id="UP000239326"/>
    </source>
</evidence>
<dbReference type="Proteomes" id="UP000239326">
    <property type="component" value="Plasmid unnamed1"/>
</dbReference>
<evidence type="ECO:0000313" key="1">
    <source>
        <dbReference type="EMBL" id="AVO43385.1"/>
    </source>
</evidence>